<keyword evidence="3" id="KW-1185">Reference proteome</keyword>
<dbReference type="Proteomes" id="UP001164929">
    <property type="component" value="Chromosome 10"/>
</dbReference>
<sequence>MPPEPLPWDRKDFFKERKHERSETTSSSFGGGSTPRWREFPFSSPNNYGSPRDFNRWGPHDFRRPPESISIVRFEIARIGAIQ</sequence>
<accession>A0AAD6MDL5</accession>
<dbReference type="AlphaFoldDB" id="A0AAD6MDL5"/>
<feature type="compositionally biased region" description="Basic and acidic residues" evidence="1">
    <location>
        <begin position="7"/>
        <end position="23"/>
    </location>
</feature>
<evidence type="ECO:0000313" key="2">
    <source>
        <dbReference type="EMBL" id="KAJ6983326.1"/>
    </source>
</evidence>
<protein>
    <submittedName>
        <fullName evidence="2">Uncharacterized protein</fullName>
    </submittedName>
</protein>
<comment type="caution">
    <text evidence="2">The sequence shown here is derived from an EMBL/GenBank/DDBJ whole genome shotgun (WGS) entry which is preliminary data.</text>
</comment>
<dbReference type="PANTHER" id="PTHR47340">
    <property type="entry name" value="DUPLICATED HOMEODOMAIN-LIKE SUPERFAMILY PROTEIN"/>
    <property type="match status" value="1"/>
</dbReference>
<dbReference type="PANTHER" id="PTHR47340:SF1">
    <property type="entry name" value="DUPLICATED HOMEODOMAIN-LIKE SUPERFAMILY PROTEIN"/>
    <property type="match status" value="1"/>
</dbReference>
<evidence type="ECO:0000256" key="1">
    <source>
        <dbReference type="SAM" id="MobiDB-lite"/>
    </source>
</evidence>
<reference evidence="2" key="1">
    <citation type="journal article" date="2023" name="Mol. Ecol. Resour.">
        <title>Chromosome-level genome assembly of a triploid poplar Populus alba 'Berolinensis'.</title>
        <authorList>
            <person name="Chen S."/>
            <person name="Yu Y."/>
            <person name="Wang X."/>
            <person name="Wang S."/>
            <person name="Zhang T."/>
            <person name="Zhou Y."/>
            <person name="He R."/>
            <person name="Meng N."/>
            <person name="Wang Y."/>
            <person name="Liu W."/>
            <person name="Liu Z."/>
            <person name="Liu J."/>
            <person name="Guo Q."/>
            <person name="Huang H."/>
            <person name="Sederoff R.R."/>
            <person name="Wang G."/>
            <person name="Qu G."/>
            <person name="Chen S."/>
        </authorList>
    </citation>
    <scope>NUCLEOTIDE SEQUENCE</scope>
    <source>
        <strain evidence="2">SC-2020</strain>
    </source>
</reference>
<proteinExistence type="predicted"/>
<gene>
    <name evidence="2" type="ORF">NC653_026209</name>
</gene>
<organism evidence="2 3">
    <name type="scientific">Populus alba x Populus x berolinensis</name>
    <dbReference type="NCBI Taxonomy" id="444605"/>
    <lineage>
        <taxon>Eukaryota</taxon>
        <taxon>Viridiplantae</taxon>
        <taxon>Streptophyta</taxon>
        <taxon>Embryophyta</taxon>
        <taxon>Tracheophyta</taxon>
        <taxon>Spermatophyta</taxon>
        <taxon>Magnoliopsida</taxon>
        <taxon>eudicotyledons</taxon>
        <taxon>Gunneridae</taxon>
        <taxon>Pentapetalae</taxon>
        <taxon>rosids</taxon>
        <taxon>fabids</taxon>
        <taxon>Malpighiales</taxon>
        <taxon>Salicaceae</taxon>
        <taxon>Saliceae</taxon>
        <taxon>Populus</taxon>
    </lineage>
</organism>
<evidence type="ECO:0000313" key="3">
    <source>
        <dbReference type="Proteomes" id="UP001164929"/>
    </source>
</evidence>
<dbReference type="EMBL" id="JAQIZT010000010">
    <property type="protein sequence ID" value="KAJ6983326.1"/>
    <property type="molecule type" value="Genomic_DNA"/>
</dbReference>
<feature type="region of interest" description="Disordered" evidence="1">
    <location>
        <begin position="1"/>
        <end position="44"/>
    </location>
</feature>
<name>A0AAD6MDL5_9ROSI</name>